<organism evidence="2 3">
    <name type="scientific">Paraburkholderia elongata</name>
    <dbReference type="NCBI Taxonomy" id="2675747"/>
    <lineage>
        <taxon>Bacteria</taxon>
        <taxon>Pseudomonadati</taxon>
        <taxon>Pseudomonadota</taxon>
        <taxon>Betaproteobacteria</taxon>
        <taxon>Burkholderiales</taxon>
        <taxon>Burkholderiaceae</taxon>
        <taxon>Paraburkholderia</taxon>
    </lineage>
</organism>
<dbReference type="EMBL" id="WOEZ01000036">
    <property type="protein sequence ID" value="NPT54350.1"/>
    <property type="molecule type" value="Genomic_DNA"/>
</dbReference>
<reference evidence="2 3" key="1">
    <citation type="submission" date="2019-11" db="EMBL/GenBank/DDBJ databases">
        <title>Metabolism of dissolved organic matter in forest soils.</title>
        <authorList>
            <person name="Cyle K.T."/>
            <person name="Wilhelm R.C."/>
            <person name="Martinez C.E."/>
        </authorList>
    </citation>
    <scope>NUCLEOTIDE SEQUENCE [LARGE SCALE GENOMIC DNA]</scope>
    <source>
        <strain evidence="2 3">5N</strain>
    </source>
</reference>
<keyword evidence="1" id="KW-0472">Membrane</keyword>
<proteinExistence type="predicted"/>
<evidence type="ECO:0000313" key="3">
    <source>
        <dbReference type="Proteomes" id="UP000655523"/>
    </source>
</evidence>
<sequence length="52" mass="5927">MAGLFTVLVRLTVAFGFAVALITSFVLGVEALLCMLGRRNARRRNLRRYRRT</sequence>
<accession>A0A972NMN9</accession>
<dbReference type="Proteomes" id="UP000655523">
    <property type="component" value="Unassembled WGS sequence"/>
</dbReference>
<dbReference type="AlphaFoldDB" id="A0A972NMN9"/>
<evidence type="ECO:0000313" key="2">
    <source>
        <dbReference type="EMBL" id="NPT54350.1"/>
    </source>
</evidence>
<feature type="transmembrane region" description="Helical" evidence="1">
    <location>
        <begin position="12"/>
        <end position="37"/>
    </location>
</feature>
<comment type="caution">
    <text evidence="2">The sequence shown here is derived from an EMBL/GenBank/DDBJ whole genome shotgun (WGS) entry which is preliminary data.</text>
</comment>
<keyword evidence="1" id="KW-0812">Transmembrane</keyword>
<evidence type="ECO:0000256" key="1">
    <source>
        <dbReference type="SAM" id="Phobius"/>
    </source>
</evidence>
<keyword evidence="3" id="KW-1185">Reference proteome</keyword>
<dbReference type="RefSeq" id="WP_172161724.1">
    <property type="nucleotide sequence ID" value="NZ_WOEZ01000036.1"/>
</dbReference>
<protein>
    <submittedName>
        <fullName evidence="2">Uncharacterized protein</fullName>
    </submittedName>
</protein>
<gene>
    <name evidence="2" type="ORF">GNZ13_06920</name>
</gene>
<name>A0A972NMN9_9BURK</name>
<keyword evidence="1" id="KW-1133">Transmembrane helix</keyword>